<protein>
    <submittedName>
        <fullName evidence="5">GntR family transcriptional regulator</fullName>
    </submittedName>
</protein>
<keyword evidence="2" id="KW-0238">DNA-binding</keyword>
<feature type="domain" description="HTH gntR-type" evidence="4">
    <location>
        <begin position="7"/>
        <end position="75"/>
    </location>
</feature>
<dbReference type="PANTHER" id="PTHR44846">
    <property type="entry name" value="MANNOSYL-D-GLYCERATE TRANSPORT/METABOLISM SYSTEM REPRESSOR MNGR-RELATED"/>
    <property type="match status" value="1"/>
</dbReference>
<dbReference type="PANTHER" id="PTHR44846:SF1">
    <property type="entry name" value="MANNOSYL-D-GLYCERATE TRANSPORT_METABOLISM SYSTEM REPRESSOR MNGR-RELATED"/>
    <property type="match status" value="1"/>
</dbReference>
<keyword evidence="3" id="KW-0804">Transcription</keyword>
<organism evidence="5 6">
    <name type="scientific">Rhodococcus oryzae</name>
    <dbReference type="NCBI Taxonomy" id="2571143"/>
    <lineage>
        <taxon>Bacteria</taxon>
        <taxon>Bacillati</taxon>
        <taxon>Actinomycetota</taxon>
        <taxon>Actinomycetes</taxon>
        <taxon>Mycobacteriales</taxon>
        <taxon>Nocardiaceae</taxon>
        <taxon>Rhodococcus</taxon>
    </lineage>
</organism>
<dbReference type="SMART" id="SM00866">
    <property type="entry name" value="UTRA"/>
    <property type="match status" value="1"/>
</dbReference>
<evidence type="ECO:0000313" key="5">
    <source>
        <dbReference type="EMBL" id="TJZ76032.1"/>
    </source>
</evidence>
<dbReference type="PRINTS" id="PR00035">
    <property type="entry name" value="HTHGNTR"/>
</dbReference>
<dbReference type="CDD" id="cd07377">
    <property type="entry name" value="WHTH_GntR"/>
    <property type="match status" value="1"/>
</dbReference>
<dbReference type="Gene3D" id="3.40.1410.10">
    <property type="entry name" value="Chorismate lyase-like"/>
    <property type="match status" value="1"/>
</dbReference>
<evidence type="ECO:0000259" key="4">
    <source>
        <dbReference type="PROSITE" id="PS50949"/>
    </source>
</evidence>
<dbReference type="PROSITE" id="PS50949">
    <property type="entry name" value="HTH_GNTR"/>
    <property type="match status" value="1"/>
</dbReference>
<keyword evidence="6" id="KW-1185">Reference proteome</keyword>
<evidence type="ECO:0000256" key="1">
    <source>
        <dbReference type="ARBA" id="ARBA00023015"/>
    </source>
</evidence>
<proteinExistence type="predicted"/>
<dbReference type="Gene3D" id="1.10.10.10">
    <property type="entry name" value="Winged helix-like DNA-binding domain superfamily/Winged helix DNA-binding domain"/>
    <property type="match status" value="1"/>
</dbReference>
<dbReference type="EMBL" id="SUMD01000009">
    <property type="protein sequence ID" value="TJZ76032.1"/>
    <property type="molecule type" value="Genomic_DNA"/>
</dbReference>
<dbReference type="Proteomes" id="UP000305109">
    <property type="component" value="Unassembled WGS sequence"/>
</dbReference>
<dbReference type="InterPro" id="IPR050679">
    <property type="entry name" value="Bact_HTH_transcr_reg"/>
</dbReference>
<dbReference type="InterPro" id="IPR011663">
    <property type="entry name" value="UTRA"/>
</dbReference>
<gene>
    <name evidence="5" type="ORF">FCG67_18620</name>
</gene>
<dbReference type="SUPFAM" id="SSF46785">
    <property type="entry name" value="Winged helix' DNA-binding domain"/>
    <property type="match status" value="1"/>
</dbReference>
<dbReference type="InterPro" id="IPR028978">
    <property type="entry name" value="Chorismate_lyase_/UTRA_dom_sf"/>
</dbReference>
<sequence>MTRQSRLPKYLAIYDDLRARIDTGEWQSDDALPAQRELAASYGVTIMTLRQALQLLENDGLIEMRPGAGTFPANKRYTYNLLHLSGFADDLRAQGANVETHILGSAWEIPPPEVARSLRLGPTEQVLVVTRHRVIDTHPAVLQYSYIPRSMGISPDELVDASLYQVLAQHGYPVASANESITVTTLGAAEAELLARPEISPAMLSRRTNVTEDGTPVLHDTALIPSDIAEIHIDRGPQQLRVTYRINDRRT</sequence>
<name>A0ABY2RH12_9NOCA</name>
<evidence type="ECO:0000256" key="2">
    <source>
        <dbReference type="ARBA" id="ARBA00023125"/>
    </source>
</evidence>
<dbReference type="RefSeq" id="WP_136911181.1">
    <property type="nucleotide sequence ID" value="NZ_SUMD01000009.1"/>
</dbReference>
<dbReference type="SMART" id="SM00345">
    <property type="entry name" value="HTH_GNTR"/>
    <property type="match status" value="1"/>
</dbReference>
<keyword evidence="1" id="KW-0805">Transcription regulation</keyword>
<comment type="caution">
    <text evidence="5">The sequence shown here is derived from an EMBL/GenBank/DDBJ whole genome shotgun (WGS) entry which is preliminary data.</text>
</comment>
<dbReference type="Pfam" id="PF07702">
    <property type="entry name" value="UTRA"/>
    <property type="match status" value="1"/>
</dbReference>
<dbReference type="InterPro" id="IPR036390">
    <property type="entry name" value="WH_DNA-bd_sf"/>
</dbReference>
<evidence type="ECO:0000313" key="6">
    <source>
        <dbReference type="Proteomes" id="UP000305109"/>
    </source>
</evidence>
<evidence type="ECO:0000256" key="3">
    <source>
        <dbReference type="ARBA" id="ARBA00023163"/>
    </source>
</evidence>
<reference evidence="5 6" key="1">
    <citation type="submission" date="2019-04" db="EMBL/GenBank/DDBJ databases">
        <title>Rhodococcus oryzae sp. nov., a novel actinomycete isolated from rhizosphere soil of rice (Oryza sativa L.).</title>
        <authorList>
            <person name="Li C."/>
        </authorList>
    </citation>
    <scope>NUCLEOTIDE SEQUENCE [LARGE SCALE GENOMIC DNA]</scope>
    <source>
        <strain evidence="5 6">NEAU-CX67</strain>
    </source>
</reference>
<dbReference type="Pfam" id="PF00392">
    <property type="entry name" value="GntR"/>
    <property type="match status" value="1"/>
</dbReference>
<dbReference type="InterPro" id="IPR036388">
    <property type="entry name" value="WH-like_DNA-bd_sf"/>
</dbReference>
<dbReference type="InterPro" id="IPR000524">
    <property type="entry name" value="Tscrpt_reg_HTH_GntR"/>
</dbReference>
<accession>A0ABY2RH12</accession>
<dbReference type="SUPFAM" id="SSF64288">
    <property type="entry name" value="Chorismate lyase-like"/>
    <property type="match status" value="1"/>
</dbReference>